<feature type="compositionally biased region" description="Basic and acidic residues" evidence="1">
    <location>
        <begin position="53"/>
        <end position="65"/>
    </location>
</feature>
<name>A0A4U9VX94_9SPHI</name>
<dbReference type="STRING" id="1123265.GCA_000686625_03532"/>
<reference evidence="2 3" key="1">
    <citation type="submission" date="2019-05" db="EMBL/GenBank/DDBJ databases">
        <authorList>
            <consortium name="Pathogen Informatics"/>
        </authorList>
    </citation>
    <scope>NUCLEOTIDE SEQUENCE [LARGE SCALE GENOMIC DNA]</scope>
    <source>
        <strain evidence="2 3">NCTC11429</strain>
    </source>
</reference>
<dbReference type="KEGG" id="stha:NCTC11429_04536"/>
<protein>
    <recommendedName>
        <fullName evidence="4">Lipoprotein</fullName>
    </recommendedName>
</protein>
<dbReference type="EMBL" id="LR590484">
    <property type="protein sequence ID" value="VTR52226.1"/>
    <property type="molecule type" value="Genomic_DNA"/>
</dbReference>
<dbReference type="PROSITE" id="PS51257">
    <property type="entry name" value="PROKAR_LIPOPROTEIN"/>
    <property type="match status" value="1"/>
</dbReference>
<proteinExistence type="predicted"/>
<gene>
    <name evidence="2" type="ORF">NCTC11429_04536</name>
</gene>
<evidence type="ECO:0008006" key="4">
    <source>
        <dbReference type="Google" id="ProtNLM"/>
    </source>
</evidence>
<dbReference type="GeneID" id="78465117"/>
<evidence type="ECO:0000256" key="1">
    <source>
        <dbReference type="SAM" id="MobiDB-lite"/>
    </source>
</evidence>
<organism evidence="2 3">
    <name type="scientific">Sphingobacterium thalpophilum</name>
    <dbReference type="NCBI Taxonomy" id="259"/>
    <lineage>
        <taxon>Bacteria</taxon>
        <taxon>Pseudomonadati</taxon>
        <taxon>Bacteroidota</taxon>
        <taxon>Sphingobacteriia</taxon>
        <taxon>Sphingobacteriales</taxon>
        <taxon>Sphingobacteriaceae</taxon>
        <taxon>Sphingobacterium</taxon>
    </lineage>
</organism>
<feature type="region of interest" description="Disordered" evidence="1">
    <location>
        <begin position="24"/>
        <end position="80"/>
    </location>
</feature>
<dbReference type="Proteomes" id="UP000308196">
    <property type="component" value="Chromosome"/>
</dbReference>
<dbReference type="AlphaFoldDB" id="A0A4U9VX94"/>
<accession>A0A4U9VX94</accession>
<sequence>MKTATILVTLIFSCSTLVGCGSGEQKMEANSNGPADTVGKKNGLPLDNLQRSRGKDTTTEQENDRSGVPLDNLDRDKKKD</sequence>
<evidence type="ECO:0000313" key="3">
    <source>
        <dbReference type="Proteomes" id="UP000308196"/>
    </source>
</evidence>
<dbReference type="RefSeq" id="WP_138097024.1">
    <property type="nucleotide sequence ID" value="NZ_LR590484.1"/>
</dbReference>
<evidence type="ECO:0000313" key="2">
    <source>
        <dbReference type="EMBL" id="VTR52226.1"/>
    </source>
</evidence>